<dbReference type="PANTHER" id="PTHR43619">
    <property type="entry name" value="S-ADENOSYL-L-METHIONINE-DEPENDENT METHYLTRANSFERASE YKTD-RELATED"/>
    <property type="match status" value="1"/>
</dbReference>
<dbReference type="Pfam" id="PF04072">
    <property type="entry name" value="LCM"/>
    <property type="match status" value="1"/>
</dbReference>
<keyword evidence="8" id="KW-1185">Reference proteome</keyword>
<organism evidence="7 8">
    <name type="scientific">Saccharothrix violaceirubra</name>
    <dbReference type="NCBI Taxonomy" id="413306"/>
    <lineage>
        <taxon>Bacteria</taxon>
        <taxon>Bacillati</taxon>
        <taxon>Actinomycetota</taxon>
        <taxon>Actinomycetes</taxon>
        <taxon>Pseudonocardiales</taxon>
        <taxon>Pseudonocardiaceae</taxon>
        <taxon>Saccharothrix</taxon>
    </lineage>
</organism>
<dbReference type="GO" id="GO:0008168">
    <property type="term" value="F:methyltransferase activity"/>
    <property type="evidence" value="ECO:0007669"/>
    <property type="project" value="UniProtKB-UniRule"/>
</dbReference>
<dbReference type="InterPro" id="IPR029063">
    <property type="entry name" value="SAM-dependent_MTases_sf"/>
</dbReference>
<dbReference type="SUPFAM" id="SSF53335">
    <property type="entry name" value="S-adenosyl-L-methionine-dependent methyltransferases"/>
    <property type="match status" value="1"/>
</dbReference>
<dbReference type="NCBIfam" id="TIGR00027">
    <property type="entry name" value="mthyl_TIGR00027"/>
    <property type="match status" value="1"/>
</dbReference>
<sequence length="290" mass="32089">MDGIDRGVGVTALMVAAARAIEHRRPDALAHDRFAEHFVRAATVSRAWPVHPREVPEGDAHPVWGRLARYFGLRTRVLDDFVAESTQVVLLGAGLDSRAYRLPWPRGTTVYELDQAGVLGFKHHVLDRSGVDPAAGRVPVPVDLRRDWAPALLAAGFDPARPTTWLAEGLLLYLPAVAEQALITAVDRLSAPGSRLAYEIKSVREVPRIRDSPVYRRARQEIGVDLLGLFDDDPRPDSTIALTSYGWRTSTRTPFHFTDVHGRGPRPEPHDALAANRWIFADKITAKITA</sequence>
<dbReference type="EC" id="2.1.1.-" evidence="6"/>
<dbReference type="AlphaFoldDB" id="A0A7W7WVZ5"/>
<evidence type="ECO:0000313" key="8">
    <source>
        <dbReference type="Proteomes" id="UP000542674"/>
    </source>
</evidence>
<dbReference type="EMBL" id="JACHJS010000001">
    <property type="protein sequence ID" value="MBB4965432.1"/>
    <property type="molecule type" value="Genomic_DNA"/>
</dbReference>
<dbReference type="InterPro" id="IPR007213">
    <property type="entry name" value="Ppm1/Ppm2/Tcmp"/>
</dbReference>
<evidence type="ECO:0000256" key="3">
    <source>
        <dbReference type="ARBA" id="ARBA00022603"/>
    </source>
</evidence>
<evidence type="ECO:0000256" key="2">
    <source>
        <dbReference type="ARBA" id="ARBA00008138"/>
    </source>
</evidence>
<evidence type="ECO:0000256" key="4">
    <source>
        <dbReference type="ARBA" id="ARBA00022679"/>
    </source>
</evidence>
<keyword evidence="3 6" id="KW-0489">Methyltransferase</keyword>
<evidence type="ECO:0000256" key="5">
    <source>
        <dbReference type="ARBA" id="ARBA00022691"/>
    </source>
</evidence>
<accession>A0A7W7WVZ5</accession>
<evidence type="ECO:0000256" key="6">
    <source>
        <dbReference type="RuleBase" id="RU362030"/>
    </source>
</evidence>
<proteinExistence type="inferred from homology"/>
<comment type="caution">
    <text evidence="7">The sequence shown here is derived from an EMBL/GenBank/DDBJ whole genome shotgun (WGS) entry which is preliminary data.</text>
</comment>
<comment type="similarity">
    <text evidence="2 6">Belongs to the UPF0677 family.</text>
</comment>
<dbReference type="RefSeq" id="WP_312865631.1">
    <property type="nucleotide sequence ID" value="NZ_BAABAI010000001.1"/>
</dbReference>
<dbReference type="GO" id="GO:0032259">
    <property type="term" value="P:methylation"/>
    <property type="evidence" value="ECO:0007669"/>
    <property type="project" value="UniProtKB-KW"/>
</dbReference>
<dbReference type="PANTHER" id="PTHR43619:SF2">
    <property type="entry name" value="S-ADENOSYL-L-METHIONINE-DEPENDENT METHYLTRANSFERASES SUPERFAMILY PROTEIN"/>
    <property type="match status" value="1"/>
</dbReference>
<keyword evidence="5 6" id="KW-0949">S-adenosyl-L-methionine</keyword>
<dbReference type="Gene3D" id="3.40.50.150">
    <property type="entry name" value="Vaccinia Virus protein VP39"/>
    <property type="match status" value="1"/>
</dbReference>
<name>A0A7W7WVZ5_9PSEU</name>
<reference evidence="7 8" key="1">
    <citation type="submission" date="2020-08" db="EMBL/GenBank/DDBJ databases">
        <title>Sequencing the genomes of 1000 actinobacteria strains.</title>
        <authorList>
            <person name="Klenk H.-P."/>
        </authorList>
    </citation>
    <scope>NUCLEOTIDE SEQUENCE [LARGE SCALE GENOMIC DNA]</scope>
    <source>
        <strain evidence="7 8">DSM 45084</strain>
    </source>
</reference>
<protein>
    <recommendedName>
        <fullName evidence="6">S-adenosyl-L-methionine-dependent methyltransferase</fullName>
        <ecNumber evidence="6">2.1.1.-</ecNumber>
    </recommendedName>
</protein>
<evidence type="ECO:0000313" key="7">
    <source>
        <dbReference type="EMBL" id="MBB4965432.1"/>
    </source>
</evidence>
<gene>
    <name evidence="7" type="ORF">F4559_002791</name>
</gene>
<evidence type="ECO:0000256" key="1">
    <source>
        <dbReference type="ARBA" id="ARBA00003907"/>
    </source>
</evidence>
<dbReference type="Proteomes" id="UP000542674">
    <property type="component" value="Unassembled WGS sequence"/>
</dbReference>
<comment type="function">
    <text evidence="1 6">Exhibits S-adenosyl-L-methionine-dependent methyltransferase activity.</text>
</comment>
<keyword evidence="4 7" id="KW-0808">Transferase</keyword>
<dbReference type="InterPro" id="IPR011610">
    <property type="entry name" value="SAM_mthyl_Trfase_ML2640-like"/>
</dbReference>